<keyword evidence="12" id="KW-0326">Glycosidase</keyword>
<evidence type="ECO:0000256" key="3">
    <source>
        <dbReference type="ARBA" id="ARBA00008061"/>
    </source>
</evidence>
<dbReference type="GO" id="GO:0005509">
    <property type="term" value="F:calcium ion binding"/>
    <property type="evidence" value="ECO:0007669"/>
    <property type="project" value="InterPro"/>
</dbReference>
<feature type="chain" id="PRO_5042258913" description="alpha-amylase" evidence="18">
    <location>
        <begin position="23"/>
        <end position="563"/>
    </location>
</feature>
<keyword evidence="11" id="KW-0119">Carbohydrate metabolism</keyword>
<sequence length="563" mass="60364">MFSNRIVDTLALGLVLCQTILAASSADWRSRTIYQVLTDRFARSDGSTTASCQTADRAYCGGTWRGIQNHLDYIQGMGFDAVWISPITAQLQGQTPDGSSYHGYWQQDIYALNSAFGTADDLKSLSAALHARGMYLMVDVVVNHNAYWGSPSSIDYSKFTPFNDEKYYHPYCAINYSDENNAVNMEQCWEGDTTVPLPDLRTEDTYVANTWNSWISNLVKDYGIDGLRMDSAIEVDPQFWAGWQNAAGVYVVGETYEADANYVCGFQKVIDGVLNYPTYFPLVQAFQSTSGSISNLANMINNVKSDCQDTSLIGTFSENHDQPRFASLTGDMSLARNVVAFTVLADGIPIIYEGQEQHYNALGGSSDPYNREAVWYSNYNTQAPLYELIATLNKARKHAISDDGGYLAYMNYPIYTDTTTIAMRKGKMVTVLSNKGANGAAYSQTIASGYAGNTGLTELLTCSTLTADGSGKITVPMANGQPRIYYPTASLSGSGLCGGGSSGSTSSGSTSSGSTSSGSTSSGTTSSSGSSTTTSSSSSTTSSSSSNNGRGQGSRAAGRPFKA</sequence>
<evidence type="ECO:0000256" key="1">
    <source>
        <dbReference type="ARBA" id="ARBA00000548"/>
    </source>
</evidence>
<feature type="compositionally biased region" description="Low complexity" evidence="17">
    <location>
        <begin position="503"/>
        <end position="546"/>
    </location>
</feature>
<dbReference type="CDD" id="cd11319">
    <property type="entry name" value="AmyAc_euk_AmyA"/>
    <property type="match status" value="1"/>
</dbReference>
<feature type="disulfide bond" evidence="15">
    <location>
        <begin position="462"/>
        <end position="497"/>
    </location>
</feature>
<evidence type="ECO:0000256" key="9">
    <source>
        <dbReference type="ARBA" id="ARBA00023157"/>
    </source>
</evidence>
<comment type="similarity">
    <text evidence="3">Belongs to the glycosyl hydrolase 13 family.</text>
</comment>
<feature type="domain" description="Glycosyl hydrolase family 13 catalytic" evidence="19">
    <location>
        <begin position="35"/>
        <end position="396"/>
    </location>
</feature>
<evidence type="ECO:0000259" key="19">
    <source>
        <dbReference type="SMART" id="SM00642"/>
    </source>
</evidence>
<name>A0AAE0WWE2_9PEZI</name>
<dbReference type="GO" id="GO:0004556">
    <property type="term" value="F:alpha-amylase activity"/>
    <property type="evidence" value="ECO:0007669"/>
    <property type="project" value="UniProtKB-EC"/>
</dbReference>
<feature type="active site" description="Nucleophile" evidence="13">
    <location>
        <position position="230"/>
    </location>
</feature>
<accession>A0AAE0WWE2</accession>
<evidence type="ECO:0000256" key="13">
    <source>
        <dbReference type="PIRSR" id="PIRSR001024-1"/>
    </source>
</evidence>
<dbReference type="PIRSF" id="PIRSF001024">
    <property type="entry name" value="Alph-amyl_fung"/>
    <property type="match status" value="1"/>
</dbReference>
<dbReference type="EMBL" id="JAUTXT010000003">
    <property type="protein sequence ID" value="KAK3679017.1"/>
    <property type="molecule type" value="Genomic_DNA"/>
</dbReference>
<keyword evidence="10" id="KW-0325">Glycoprotein</keyword>
<comment type="cofactor">
    <cofactor evidence="2">
        <name>Ca(2+)</name>
        <dbReference type="ChEBI" id="CHEBI:29108"/>
    </cofactor>
</comment>
<evidence type="ECO:0000256" key="16">
    <source>
        <dbReference type="PIRSR" id="PIRSR001024-5"/>
    </source>
</evidence>
<feature type="region of interest" description="Disordered" evidence="17">
    <location>
        <begin position="497"/>
        <end position="563"/>
    </location>
</feature>
<keyword evidence="6 18" id="KW-0732">Signal</keyword>
<evidence type="ECO:0000256" key="2">
    <source>
        <dbReference type="ARBA" id="ARBA00001913"/>
    </source>
</evidence>
<feature type="signal peptide" evidence="18">
    <location>
        <begin position="1"/>
        <end position="22"/>
    </location>
</feature>
<dbReference type="PANTHER" id="PTHR10357:SF215">
    <property type="entry name" value="ALPHA-AMYLASE 1"/>
    <property type="match status" value="1"/>
</dbReference>
<evidence type="ECO:0000256" key="17">
    <source>
        <dbReference type="SAM" id="MobiDB-lite"/>
    </source>
</evidence>
<comment type="catalytic activity">
    <reaction evidence="1">
        <text>Endohydrolysis of (1-&gt;4)-alpha-D-glucosidic linkages in polysaccharides containing three or more (1-&gt;4)-alpha-linked D-glucose units.</text>
        <dbReference type="EC" id="3.2.1.1"/>
    </reaction>
</comment>
<reference evidence="20" key="1">
    <citation type="submission" date="2023-07" db="EMBL/GenBank/DDBJ databases">
        <title>Black Yeasts Isolated from many extreme environments.</title>
        <authorList>
            <person name="Coleine C."/>
            <person name="Stajich J.E."/>
            <person name="Selbmann L."/>
        </authorList>
    </citation>
    <scope>NUCLEOTIDE SEQUENCE</scope>
    <source>
        <strain evidence="20">CCFEE 5485</strain>
    </source>
</reference>
<evidence type="ECO:0000313" key="21">
    <source>
        <dbReference type="Proteomes" id="UP001274830"/>
    </source>
</evidence>
<dbReference type="SUPFAM" id="SSF51445">
    <property type="entry name" value="(Trans)glycosidases"/>
    <property type="match status" value="1"/>
</dbReference>
<dbReference type="SMART" id="SM00642">
    <property type="entry name" value="Aamy"/>
    <property type="match status" value="1"/>
</dbReference>
<feature type="binding site" evidence="16">
    <location>
        <position position="105"/>
    </location>
    <ligand>
        <name>substrate</name>
    </ligand>
</feature>
<dbReference type="AlphaFoldDB" id="A0AAE0WWE2"/>
<dbReference type="InterPro" id="IPR015340">
    <property type="entry name" value="A_amylase_C_dom"/>
</dbReference>
<evidence type="ECO:0000256" key="10">
    <source>
        <dbReference type="ARBA" id="ARBA00023180"/>
    </source>
</evidence>
<feature type="disulfide bond" evidence="15">
    <location>
        <begin position="264"/>
        <end position="307"/>
    </location>
</feature>
<keyword evidence="21" id="KW-1185">Reference proteome</keyword>
<evidence type="ECO:0000256" key="12">
    <source>
        <dbReference type="ARBA" id="ARBA00023295"/>
    </source>
</evidence>
<evidence type="ECO:0000256" key="18">
    <source>
        <dbReference type="SAM" id="SignalP"/>
    </source>
</evidence>
<feature type="binding site" evidence="16">
    <location>
        <position position="371"/>
    </location>
    <ligand>
        <name>substrate</name>
    </ligand>
</feature>
<evidence type="ECO:0000256" key="6">
    <source>
        <dbReference type="ARBA" id="ARBA00022729"/>
    </source>
</evidence>
<dbReference type="EC" id="3.2.1.1" evidence="4"/>
<evidence type="ECO:0000256" key="15">
    <source>
        <dbReference type="PIRSR" id="PIRSR001024-4"/>
    </source>
</evidence>
<dbReference type="InterPro" id="IPR017853">
    <property type="entry name" value="GH"/>
</dbReference>
<gene>
    <name evidence="20" type="ORF">LTR78_001470</name>
</gene>
<evidence type="ECO:0000256" key="7">
    <source>
        <dbReference type="ARBA" id="ARBA00022801"/>
    </source>
</evidence>
<feature type="disulfide bond" evidence="15">
    <location>
        <begin position="172"/>
        <end position="188"/>
    </location>
</feature>
<keyword evidence="9 15" id="KW-1015">Disulfide bond</keyword>
<feature type="disulfide bond" evidence="15">
    <location>
        <begin position="52"/>
        <end position="60"/>
    </location>
</feature>
<dbReference type="InterPro" id="IPR013780">
    <property type="entry name" value="Glyco_hydro_b"/>
</dbReference>
<dbReference type="InterPro" id="IPR006047">
    <property type="entry name" value="GH13_cat_dom"/>
</dbReference>
<dbReference type="Pfam" id="PF09260">
    <property type="entry name" value="A_amylase_dom_C"/>
    <property type="match status" value="1"/>
</dbReference>
<protein>
    <recommendedName>
        <fullName evidence="4">alpha-amylase</fullName>
        <ecNumber evidence="4">3.2.1.1</ecNumber>
    </recommendedName>
</protein>
<proteinExistence type="inferred from homology"/>
<evidence type="ECO:0000256" key="5">
    <source>
        <dbReference type="ARBA" id="ARBA00022723"/>
    </source>
</evidence>
<feature type="site" description="Transition state stabilizer" evidence="14">
    <location>
        <position position="321"/>
    </location>
</feature>
<dbReference type="Gene3D" id="3.20.20.80">
    <property type="entry name" value="Glycosidases"/>
    <property type="match status" value="1"/>
</dbReference>
<dbReference type="Gene3D" id="2.60.40.1180">
    <property type="entry name" value="Golgi alpha-mannosidase II"/>
    <property type="match status" value="1"/>
</dbReference>
<dbReference type="FunFam" id="3.20.20.80:FF:000120">
    <property type="entry name" value="Alpha-amylase A"/>
    <property type="match status" value="1"/>
</dbReference>
<dbReference type="SUPFAM" id="SSF51011">
    <property type="entry name" value="Glycosyl hydrolase domain"/>
    <property type="match status" value="1"/>
</dbReference>
<feature type="binding site" evidence="16">
    <location>
        <position position="321"/>
    </location>
    <ligand>
        <name>substrate</name>
    </ligand>
</feature>
<keyword evidence="5" id="KW-0479">Metal-binding</keyword>
<keyword evidence="7" id="KW-0378">Hydrolase</keyword>
<feature type="binding site" evidence="16">
    <location>
        <position position="144"/>
    </location>
    <ligand>
        <name>substrate</name>
    </ligand>
</feature>
<dbReference type="Proteomes" id="UP001274830">
    <property type="component" value="Unassembled WGS sequence"/>
</dbReference>
<comment type="caution">
    <text evidence="20">The sequence shown here is derived from an EMBL/GenBank/DDBJ whole genome shotgun (WGS) entry which is preliminary data.</text>
</comment>
<evidence type="ECO:0000256" key="11">
    <source>
        <dbReference type="ARBA" id="ARBA00023277"/>
    </source>
</evidence>
<evidence type="ECO:0000256" key="14">
    <source>
        <dbReference type="PIRSR" id="PIRSR001024-2"/>
    </source>
</evidence>
<feature type="binding site" evidence="16">
    <location>
        <position position="228"/>
    </location>
    <ligand>
        <name>substrate</name>
    </ligand>
</feature>
<feature type="active site" description="Proton donor" evidence="13">
    <location>
        <position position="254"/>
    </location>
</feature>
<evidence type="ECO:0000313" key="20">
    <source>
        <dbReference type="EMBL" id="KAK3679017.1"/>
    </source>
</evidence>
<organism evidence="20 21">
    <name type="scientific">Recurvomyces mirabilis</name>
    <dbReference type="NCBI Taxonomy" id="574656"/>
    <lineage>
        <taxon>Eukaryota</taxon>
        <taxon>Fungi</taxon>
        <taxon>Dikarya</taxon>
        <taxon>Ascomycota</taxon>
        <taxon>Pezizomycotina</taxon>
        <taxon>Dothideomycetes</taxon>
        <taxon>Dothideomycetidae</taxon>
        <taxon>Mycosphaerellales</taxon>
        <taxon>Teratosphaeriaceae</taxon>
        <taxon>Recurvomyces</taxon>
    </lineage>
</organism>
<keyword evidence="8" id="KW-0106">Calcium</keyword>
<dbReference type="InterPro" id="IPR013777">
    <property type="entry name" value="A-amylase-like"/>
</dbReference>
<evidence type="ECO:0000256" key="8">
    <source>
        <dbReference type="ARBA" id="ARBA00022837"/>
    </source>
</evidence>
<dbReference type="GO" id="GO:0016052">
    <property type="term" value="P:carbohydrate catabolic process"/>
    <property type="evidence" value="ECO:0007669"/>
    <property type="project" value="InterPro"/>
</dbReference>
<evidence type="ECO:0000256" key="4">
    <source>
        <dbReference type="ARBA" id="ARBA00012595"/>
    </source>
</evidence>
<dbReference type="Pfam" id="PF00128">
    <property type="entry name" value="Alpha-amylase"/>
    <property type="match status" value="1"/>
</dbReference>
<dbReference type="PANTHER" id="PTHR10357">
    <property type="entry name" value="ALPHA-AMYLASE FAMILY MEMBER"/>
    <property type="match status" value="1"/>
</dbReference>